<evidence type="ECO:0000256" key="1">
    <source>
        <dbReference type="SAM" id="MobiDB-lite"/>
    </source>
</evidence>
<feature type="compositionally biased region" description="Polar residues" evidence="1">
    <location>
        <begin position="120"/>
        <end position="134"/>
    </location>
</feature>
<name>A0A7I8VP45_9ANNE</name>
<reference evidence="2 3" key="1">
    <citation type="submission" date="2020-08" db="EMBL/GenBank/DDBJ databases">
        <authorList>
            <person name="Hejnol A."/>
        </authorList>
    </citation>
    <scope>NUCLEOTIDE SEQUENCE [LARGE SCALE GENOMIC DNA]</scope>
</reference>
<evidence type="ECO:0000313" key="2">
    <source>
        <dbReference type="EMBL" id="CAD5118021.1"/>
    </source>
</evidence>
<proteinExistence type="predicted"/>
<dbReference type="AlphaFoldDB" id="A0A7I8VP45"/>
<feature type="compositionally biased region" description="Low complexity" evidence="1">
    <location>
        <begin position="219"/>
        <end position="356"/>
    </location>
</feature>
<sequence>MGLKIDSNLREGDIEYLPGALPTFEHYVTNDENEKGRWRKNVSDPNRPYKPSGHVLPTANNAEFDKRQLNSSTNVDQRKTPPVLNITTNDQNLTDMAFPQNDQTHTLNQLPKSNQEVKLTPSNIPKQQDNLPNKNDQKDEDLSGKQQQQQFDTKHNNLNQSVLEDISQKPTQENDIKQLADKSLQLDKEKQLSQQILPQNHVHVKESNLQSNSQKPLHQSQNSQQIQQQQQYPQQGQQQMQKSQQSHQQIQQQQLQNSQFNQQQQQTNQQPQQQTRMPQKSQQPTVQQQQQVQNQQQNQQQIQNPQKQQQQQQRPQQFNPQQLQQQKQLQMQKQQYPNQQMGQKPQQIQQPSQAQNIQQEIGNGLATAKKSVISIASKASEMFGAFRGAFSRKSNMAIRSDNSDNIPNRPRRQLIKRHYIEMLYNSSKRDKL</sequence>
<accession>A0A7I8VP45</accession>
<keyword evidence="3" id="KW-1185">Reference proteome</keyword>
<feature type="region of interest" description="Disordered" evidence="1">
    <location>
        <begin position="205"/>
        <end position="356"/>
    </location>
</feature>
<gene>
    <name evidence="2" type="ORF">DGYR_LOCUS6465</name>
</gene>
<feature type="region of interest" description="Disordered" evidence="1">
    <location>
        <begin position="120"/>
        <end position="159"/>
    </location>
</feature>
<feature type="region of interest" description="Disordered" evidence="1">
    <location>
        <begin position="37"/>
        <end position="59"/>
    </location>
</feature>
<feature type="compositionally biased region" description="Polar residues" evidence="1">
    <location>
        <begin position="144"/>
        <end position="159"/>
    </location>
</feature>
<organism evidence="2 3">
    <name type="scientific">Dimorphilus gyrociliatus</name>
    <dbReference type="NCBI Taxonomy" id="2664684"/>
    <lineage>
        <taxon>Eukaryota</taxon>
        <taxon>Metazoa</taxon>
        <taxon>Spiralia</taxon>
        <taxon>Lophotrochozoa</taxon>
        <taxon>Annelida</taxon>
        <taxon>Polychaeta</taxon>
        <taxon>Polychaeta incertae sedis</taxon>
        <taxon>Dinophilidae</taxon>
        <taxon>Dimorphilus</taxon>
    </lineage>
</organism>
<protein>
    <submittedName>
        <fullName evidence="2">DgyrCDS6762</fullName>
    </submittedName>
</protein>
<feature type="compositionally biased region" description="Polar residues" evidence="1">
    <location>
        <begin position="207"/>
        <end position="218"/>
    </location>
</feature>
<dbReference type="EMBL" id="CAJFCJ010000007">
    <property type="protein sequence ID" value="CAD5118021.1"/>
    <property type="molecule type" value="Genomic_DNA"/>
</dbReference>
<dbReference type="Proteomes" id="UP000549394">
    <property type="component" value="Unassembled WGS sequence"/>
</dbReference>
<comment type="caution">
    <text evidence="2">The sequence shown here is derived from an EMBL/GenBank/DDBJ whole genome shotgun (WGS) entry which is preliminary data.</text>
</comment>
<evidence type="ECO:0000313" key="3">
    <source>
        <dbReference type="Proteomes" id="UP000549394"/>
    </source>
</evidence>